<evidence type="ECO:0000313" key="2">
    <source>
        <dbReference type="Proteomes" id="UP000054217"/>
    </source>
</evidence>
<protein>
    <submittedName>
        <fullName evidence="1">Uncharacterized protein</fullName>
    </submittedName>
</protein>
<organism evidence="1 2">
    <name type="scientific">Pisolithus tinctorius Marx 270</name>
    <dbReference type="NCBI Taxonomy" id="870435"/>
    <lineage>
        <taxon>Eukaryota</taxon>
        <taxon>Fungi</taxon>
        <taxon>Dikarya</taxon>
        <taxon>Basidiomycota</taxon>
        <taxon>Agaricomycotina</taxon>
        <taxon>Agaricomycetes</taxon>
        <taxon>Agaricomycetidae</taxon>
        <taxon>Boletales</taxon>
        <taxon>Sclerodermatineae</taxon>
        <taxon>Pisolithaceae</taxon>
        <taxon>Pisolithus</taxon>
    </lineage>
</organism>
<dbReference type="AlphaFoldDB" id="A0A0C3IZC6"/>
<proteinExistence type="predicted"/>
<name>A0A0C3IZC6_PISTI</name>
<gene>
    <name evidence="1" type="ORF">M404DRAFT_28091</name>
</gene>
<evidence type="ECO:0000313" key="1">
    <source>
        <dbReference type="EMBL" id="KIO02158.1"/>
    </source>
</evidence>
<dbReference type="OrthoDB" id="28092at2759"/>
<reference evidence="1 2" key="1">
    <citation type="submission" date="2014-04" db="EMBL/GenBank/DDBJ databases">
        <authorList>
            <consortium name="DOE Joint Genome Institute"/>
            <person name="Kuo A."/>
            <person name="Kohler A."/>
            <person name="Costa M.D."/>
            <person name="Nagy L.G."/>
            <person name="Floudas D."/>
            <person name="Copeland A."/>
            <person name="Barry K.W."/>
            <person name="Cichocki N."/>
            <person name="Veneault-Fourrey C."/>
            <person name="LaButti K."/>
            <person name="Lindquist E.A."/>
            <person name="Lipzen A."/>
            <person name="Lundell T."/>
            <person name="Morin E."/>
            <person name="Murat C."/>
            <person name="Sun H."/>
            <person name="Tunlid A."/>
            <person name="Henrissat B."/>
            <person name="Grigoriev I.V."/>
            <person name="Hibbett D.S."/>
            <person name="Martin F."/>
            <person name="Nordberg H.P."/>
            <person name="Cantor M.N."/>
            <person name="Hua S.X."/>
        </authorList>
    </citation>
    <scope>NUCLEOTIDE SEQUENCE [LARGE SCALE GENOMIC DNA]</scope>
    <source>
        <strain evidence="1 2">Marx 270</strain>
    </source>
</reference>
<reference evidence="2" key="2">
    <citation type="submission" date="2015-01" db="EMBL/GenBank/DDBJ databases">
        <title>Evolutionary Origins and Diversification of the Mycorrhizal Mutualists.</title>
        <authorList>
            <consortium name="DOE Joint Genome Institute"/>
            <consortium name="Mycorrhizal Genomics Consortium"/>
            <person name="Kohler A."/>
            <person name="Kuo A."/>
            <person name="Nagy L.G."/>
            <person name="Floudas D."/>
            <person name="Copeland A."/>
            <person name="Barry K.W."/>
            <person name="Cichocki N."/>
            <person name="Veneault-Fourrey C."/>
            <person name="LaButti K."/>
            <person name="Lindquist E.A."/>
            <person name="Lipzen A."/>
            <person name="Lundell T."/>
            <person name="Morin E."/>
            <person name="Murat C."/>
            <person name="Riley R."/>
            <person name="Ohm R."/>
            <person name="Sun H."/>
            <person name="Tunlid A."/>
            <person name="Henrissat B."/>
            <person name="Grigoriev I.V."/>
            <person name="Hibbett D.S."/>
            <person name="Martin F."/>
        </authorList>
    </citation>
    <scope>NUCLEOTIDE SEQUENCE [LARGE SCALE GENOMIC DNA]</scope>
    <source>
        <strain evidence="2">Marx 270</strain>
    </source>
</reference>
<dbReference type="STRING" id="870435.A0A0C3IZC6"/>
<accession>A0A0C3IZC6</accession>
<dbReference type="Proteomes" id="UP000054217">
    <property type="component" value="Unassembled WGS sequence"/>
</dbReference>
<sequence length="308" mass="33548">MSPQVVTGSRYRLDVGFVEEDGTDGVAEGFHVLFGQMLAVHQLCDPFVGVHLQMLHLRLLVASLSLAAASWAIHESDVGVVDWHSRLVGVPLKTNFHDDLILTAIASNAFAALNATDGSFGGHGAVYSWRSIHDDNDPIIAFDVYDDSSTCLCRLAFYHATFFSSVASTALPALKHTKYDAQRSQRNELRPRGVCAHQWPHDNRSLVVYSYIRNTSDTVYTVDNGSTIASLNIPANIPTEMPGFVFLGMPMTAEIAQAPCLTELESTSIRAAVLTQGLKGQVQILPRVNYTHIQDVGLTGAGQFITFA</sequence>
<dbReference type="EMBL" id="KN831983">
    <property type="protein sequence ID" value="KIO02158.1"/>
    <property type="molecule type" value="Genomic_DNA"/>
</dbReference>
<dbReference type="HOGENOM" id="CLU_903502_0_0_1"/>
<dbReference type="InParanoid" id="A0A0C3IZC6"/>
<keyword evidence="2" id="KW-1185">Reference proteome</keyword>